<comment type="similarity">
    <text evidence="1">Belongs to the peptidase C48 family.</text>
</comment>
<evidence type="ECO:0000313" key="6">
    <source>
        <dbReference type="Proteomes" id="UP000636709"/>
    </source>
</evidence>
<dbReference type="PROSITE" id="PS50600">
    <property type="entry name" value="ULP_PROTEASE"/>
    <property type="match status" value="1"/>
</dbReference>
<dbReference type="GO" id="GO:0006508">
    <property type="term" value="P:proteolysis"/>
    <property type="evidence" value="ECO:0007669"/>
    <property type="project" value="UniProtKB-KW"/>
</dbReference>
<evidence type="ECO:0000256" key="1">
    <source>
        <dbReference type="ARBA" id="ARBA00005234"/>
    </source>
</evidence>
<feature type="domain" description="Ubiquitin-like protease family profile" evidence="4">
    <location>
        <begin position="1"/>
        <end position="66"/>
    </location>
</feature>
<dbReference type="GO" id="GO:0008234">
    <property type="term" value="F:cysteine-type peptidase activity"/>
    <property type="evidence" value="ECO:0007669"/>
    <property type="project" value="InterPro"/>
</dbReference>
<keyword evidence="6" id="KW-1185">Reference proteome</keyword>
<dbReference type="Pfam" id="PF02902">
    <property type="entry name" value="Peptidase_C48"/>
    <property type="match status" value="1"/>
</dbReference>
<comment type="caution">
    <text evidence="5">The sequence shown here is derived from an EMBL/GenBank/DDBJ whole genome shotgun (WGS) entry which is preliminary data.</text>
</comment>
<organism evidence="5 6">
    <name type="scientific">Digitaria exilis</name>
    <dbReference type="NCBI Taxonomy" id="1010633"/>
    <lineage>
        <taxon>Eukaryota</taxon>
        <taxon>Viridiplantae</taxon>
        <taxon>Streptophyta</taxon>
        <taxon>Embryophyta</taxon>
        <taxon>Tracheophyta</taxon>
        <taxon>Spermatophyta</taxon>
        <taxon>Magnoliopsida</taxon>
        <taxon>Liliopsida</taxon>
        <taxon>Poales</taxon>
        <taxon>Poaceae</taxon>
        <taxon>PACMAD clade</taxon>
        <taxon>Panicoideae</taxon>
        <taxon>Panicodae</taxon>
        <taxon>Paniceae</taxon>
        <taxon>Anthephorinae</taxon>
        <taxon>Digitaria</taxon>
    </lineage>
</organism>
<protein>
    <recommendedName>
        <fullName evidence="4">Ubiquitin-like protease family profile domain-containing protein</fullName>
    </recommendedName>
</protein>
<dbReference type="OrthoDB" id="678532at2759"/>
<dbReference type="EMBL" id="JACEFO010000575">
    <property type="protein sequence ID" value="KAF8765319.1"/>
    <property type="molecule type" value="Genomic_DNA"/>
</dbReference>
<evidence type="ECO:0000256" key="2">
    <source>
        <dbReference type="ARBA" id="ARBA00022670"/>
    </source>
</evidence>
<proteinExistence type="inferred from homology"/>
<reference evidence="5" key="1">
    <citation type="submission" date="2020-07" db="EMBL/GenBank/DDBJ databases">
        <title>Genome sequence and genetic diversity analysis of an under-domesticated orphan crop, white fonio (Digitaria exilis).</title>
        <authorList>
            <person name="Bennetzen J.L."/>
            <person name="Chen S."/>
            <person name="Ma X."/>
            <person name="Wang X."/>
            <person name="Yssel A.E.J."/>
            <person name="Chaluvadi S.R."/>
            <person name="Johnson M."/>
            <person name="Gangashetty P."/>
            <person name="Hamidou F."/>
            <person name="Sanogo M.D."/>
            <person name="Zwaenepoel A."/>
            <person name="Wallace J."/>
            <person name="Van De Peer Y."/>
            <person name="Van Deynze A."/>
        </authorList>
    </citation>
    <scope>NUCLEOTIDE SEQUENCE</scope>
    <source>
        <tissue evidence="5">Leaves</tissue>
    </source>
</reference>
<dbReference type="SUPFAM" id="SSF54001">
    <property type="entry name" value="Cysteine proteinases"/>
    <property type="match status" value="1"/>
</dbReference>
<evidence type="ECO:0000259" key="4">
    <source>
        <dbReference type="PROSITE" id="PS50600"/>
    </source>
</evidence>
<keyword evidence="2" id="KW-0645">Protease</keyword>
<evidence type="ECO:0000256" key="3">
    <source>
        <dbReference type="ARBA" id="ARBA00022801"/>
    </source>
</evidence>
<dbReference type="InterPro" id="IPR003653">
    <property type="entry name" value="Peptidase_C48_C"/>
</dbReference>
<sequence>MMCNDTVASLKDKDGNYFRLRQTLTYLGHDMVFFPINVTKNHWYLVVVNVTKRAVQVLDSLGSTTR</sequence>
<dbReference type="Gene3D" id="3.40.395.10">
    <property type="entry name" value="Adenoviral Proteinase, Chain A"/>
    <property type="match status" value="1"/>
</dbReference>
<dbReference type="Proteomes" id="UP000636709">
    <property type="component" value="Unassembled WGS sequence"/>
</dbReference>
<dbReference type="InterPro" id="IPR038765">
    <property type="entry name" value="Papain-like_cys_pep_sf"/>
</dbReference>
<accession>A0A835FMC1</accession>
<gene>
    <name evidence="5" type="ORF">HU200_008692</name>
</gene>
<evidence type="ECO:0000313" key="5">
    <source>
        <dbReference type="EMBL" id="KAF8765319.1"/>
    </source>
</evidence>
<keyword evidence="3" id="KW-0378">Hydrolase</keyword>
<dbReference type="AlphaFoldDB" id="A0A835FMC1"/>
<name>A0A835FMC1_9POAL</name>